<dbReference type="Proteomes" id="UP000054908">
    <property type="component" value="Unassembled WGS sequence"/>
</dbReference>
<evidence type="ECO:0000256" key="6">
    <source>
        <dbReference type="ARBA" id="ARBA00023012"/>
    </source>
</evidence>
<organism evidence="10 11">
    <name type="scientific">Legionella maceachernii</name>
    <dbReference type="NCBI Taxonomy" id="466"/>
    <lineage>
        <taxon>Bacteria</taxon>
        <taxon>Pseudomonadati</taxon>
        <taxon>Pseudomonadota</taxon>
        <taxon>Gammaproteobacteria</taxon>
        <taxon>Legionellales</taxon>
        <taxon>Legionellaceae</taxon>
        <taxon>Legionella</taxon>
    </lineage>
</organism>
<dbReference type="Pfam" id="PF00512">
    <property type="entry name" value="HisKA"/>
    <property type="match status" value="1"/>
</dbReference>
<accession>A0A0W0VW81</accession>
<evidence type="ECO:0000256" key="1">
    <source>
        <dbReference type="ARBA" id="ARBA00000085"/>
    </source>
</evidence>
<dbReference type="InterPro" id="IPR036097">
    <property type="entry name" value="HisK_dim/P_sf"/>
</dbReference>
<dbReference type="Gene3D" id="3.30.565.10">
    <property type="entry name" value="Histidine kinase-like ATPase, C-terminal domain"/>
    <property type="match status" value="1"/>
</dbReference>
<dbReference type="InterPro" id="IPR036890">
    <property type="entry name" value="HATPase_C_sf"/>
</dbReference>
<dbReference type="OrthoDB" id="6187449at2"/>
<dbReference type="FunFam" id="3.30.565.10:FF:000010">
    <property type="entry name" value="Sensor histidine kinase RcsC"/>
    <property type="match status" value="1"/>
</dbReference>
<dbReference type="PATRIC" id="fig|466.6.peg.2700"/>
<proteinExistence type="predicted"/>
<dbReference type="SUPFAM" id="SSF47384">
    <property type="entry name" value="Homodimeric domain of signal transducing histidine kinase"/>
    <property type="match status" value="1"/>
</dbReference>
<keyword evidence="3" id="KW-0597">Phosphoprotein</keyword>
<keyword evidence="7" id="KW-0175">Coiled coil</keyword>
<protein>
    <recommendedName>
        <fullName evidence="2">histidine kinase</fullName>
        <ecNumber evidence="2">2.7.13.3</ecNumber>
    </recommendedName>
</protein>
<dbReference type="InterPro" id="IPR003594">
    <property type="entry name" value="HATPase_dom"/>
</dbReference>
<comment type="caution">
    <text evidence="10">The sequence shown here is derived from an EMBL/GenBank/DDBJ whole genome shotgun (WGS) entry which is preliminary data.</text>
</comment>
<dbReference type="PROSITE" id="PS50113">
    <property type="entry name" value="PAC"/>
    <property type="match status" value="1"/>
</dbReference>
<keyword evidence="5 10" id="KW-0418">Kinase</keyword>
<dbReference type="InterPro" id="IPR000700">
    <property type="entry name" value="PAS-assoc_C"/>
</dbReference>
<dbReference type="PROSITE" id="PS50109">
    <property type="entry name" value="HIS_KIN"/>
    <property type="match status" value="1"/>
</dbReference>
<evidence type="ECO:0000256" key="4">
    <source>
        <dbReference type="ARBA" id="ARBA00022679"/>
    </source>
</evidence>
<dbReference type="SUPFAM" id="SSF55874">
    <property type="entry name" value="ATPase domain of HSP90 chaperone/DNA topoisomerase II/histidine kinase"/>
    <property type="match status" value="1"/>
</dbReference>
<name>A0A0W0VW81_9GAMM</name>
<dbReference type="RefSeq" id="WP_058453228.1">
    <property type="nucleotide sequence ID" value="NZ_CAAAIB010000007.1"/>
</dbReference>
<dbReference type="AlphaFoldDB" id="A0A0W0VW81"/>
<dbReference type="CDD" id="cd18773">
    <property type="entry name" value="PDC1_HK_sensor"/>
    <property type="match status" value="1"/>
</dbReference>
<dbReference type="Gene3D" id="1.10.287.130">
    <property type="match status" value="1"/>
</dbReference>
<dbReference type="GO" id="GO:0000155">
    <property type="term" value="F:phosphorelay sensor kinase activity"/>
    <property type="evidence" value="ECO:0007669"/>
    <property type="project" value="InterPro"/>
</dbReference>
<feature type="domain" description="PAC" evidence="9">
    <location>
        <begin position="115"/>
        <end position="166"/>
    </location>
</feature>
<evidence type="ECO:0000256" key="3">
    <source>
        <dbReference type="ARBA" id="ARBA00022553"/>
    </source>
</evidence>
<evidence type="ECO:0000313" key="11">
    <source>
        <dbReference type="Proteomes" id="UP000054908"/>
    </source>
</evidence>
<dbReference type="InterPro" id="IPR000014">
    <property type="entry name" value="PAS"/>
</dbReference>
<evidence type="ECO:0000259" key="8">
    <source>
        <dbReference type="PROSITE" id="PS50109"/>
    </source>
</evidence>
<evidence type="ECO:0000256" key="5">
    <source>
        <dbReference type="ARBA" id="ARBA00022777"/>
    </source>
</evidence>
<dbReference type="NCBIfam" id="TIGR00229">
    <property type="entry name" value="sensory_box"/>
    <property type="match status" value="1"/>
</dbReference>
<comment type="catalytic activity">
    <reaction evidence="1">
        <text>ATP + protein L-histidine = ADP + protein N-phospho-L-histidine.</text>
        <dbReference type="EC" id="2.7.13.3"/>
    </reaction>
</comment>
<keyword evidence="11" id="KW-1185">Reference proteome</keyword>
<evidence type="ECO:0000256" key="7">
    <source>
        <dbReference type="SAM" id="Coils"/>
    </source>
</evidence>
<keyword evidence="4 10" id="KW-0808">Transferase</keyword>
<sequence length="412" mass="46978">MTFEGKEELLNIIDEKDEEIARLKAALEQEKLQFKNELTEVQDYYENILAIMPGHVYWLDRNNVFLGCNDLQAKNAKLESRKEIVGKTNYDMPWKDQADELNRLNTLVMETGVPHAAEEYAVMANGLAIYFSQKTPLRDKNNRIIGVLGISIDITERKKMEAALRRAKESAEVANHAKTEFIANMSHDIHTPLNGIVGLSKILEEKIHATEEKQYARWIKESGEQLLSLLNRVVQVISKELIEMEVNEEIVELRQSVQSIVHLLLPAIKLKGLELILDLDETIPKKLITDRAKLHRILFNLLDNAIKFTEKGTITLKIKVIVDDKEYVRLQFSVEDTGIGIPEELHIQIFERFFCVDPTYQAEQGTHGLGLHVAQNYVGLLSGEIEVDSEPGKGSLFYFTLPMKVADRQDNS</sequence>
<dbReference type="STRING" id="466.Lmac_2530"/>
<dbReference type="InterPro" id="IPR003661">
    <property type="entry name" value="HisK_dim/P_dom"/>
</dbReference>
<dbReference type="CDD" id="cd16922">
    <property type="entry name" value="HATPase_EvgS-ArcB-TorS-like"/>
    <property type="match status" value="1"/>
</dbReference>
<dbReference type="InterPro" id="IPR050736">
    <property type="entry name" value="Sensor_HK_Regulatory"/>
</dbReference>
<dbReference type="Pfam" id="PF08448">
    <property type="entry name" value="PAS_4"/>
    <property type="match status" value="1"/>
</dbReference>
<evidence type="ECO:0000256" key="2">
    <source>
        <dbReference type="ARBA" id="ARBA00012438"/>
    </source>
</evidence>
<dbReference type="InterPro" id="IPR035965">
    <property type="entry name" value="PAS-like_dom_sf"/>
</dbReference>
<dbReference type="SMART" id="SM00387">
    <property type="entry name" value="HATPase_c"/>
    <property type="match status" value="1"/>
</dbReference>
<dbReference type="InterPro" id="IPR004358">
    <property type="entry name" value="Sig_transdc_His_kin-like_C"/>
</dbReference>
<dbReference type="CDD" id="cd00082">
    <property type="entry name" value="HisKA"/>
    <property type="match status" value="1"/>
</dbReference>
<feature type="coiled-coil region" evidence="7">
    <location>
        <begin position="6"/>
        <end position="44"/>
    </location>
</feature>
<evidence type="ECO:0000313" key="10">
    <source>
        <dbReference type="EMBL" id="KTD24443.1"/>
    </source>
</evidence>
<dbReference type="SMART" id="SM00388">
    <property type="entry name" value="HisKA"/>
    <property type="match status" value="1"/>
</dbReference>
<feature type="domain" description="Histidine kinase" evidence="8">
    <location>
        <begin position="184"/>
        <end position="405"/>
    </location>
</feature>
<dbReference type="Gene3D" id="3.30.450.20">
    <property type="entry name" value="PAS domain"/>
    <property type="match status" value="1"/>
</dbReference>
<dbReference type="Pfam" id="PF02518">
    <property type="entry name" value="HATPase_c"/>
    <property type="match status" value="1"/>
</dbReference>
<reference evidence="10 11" key="1">
    <citation type="submission" date="2015-11" db="EMBL/GenBank/DDBJ databases">
        <title>Genomic analysis of 38 Legionella species identifies large and diverse effector repertoires.</title>
        <authorList>
            <person name="Burstein D."/>
            <person name="Amaro F."/>
            <person name="Zusman T."/>
            <person name="Lifshitz Z."/>
            <person name="Cohen O."/>
            <person name="Gilbert J.A."/>
            <person name="Pupko T."/>
            <person name="Shuman H.A."/>
            <person name="Segal G."/>
        </authorList>
    </citation>
    <scope>NUCLEOTIDE SEQUENCE [LARGE SCALE GENOMIC DNA]</scope>
    <source>
        <strain evidence="10 11">PX-1-G2-E2</strain>
    </source>
</reference>
<dbReference type="EC" id="2.7.13.3" evidence="2"/>
<keyword evidence="6" id="KW-0902">Two-component regulatory system</keyword>
<dbReference type="PANTHER" id="PTHR43711">
    <property type="entry name" value="TWO-COMPONENT HISTIDINE KINASE"/>
    <property type="match status" value="1"/>
</dbReference>
<dbReference type="EMBL" id="LNYL01000050">
    <property type="protein sequence ID" value="KTD24443.1"/>
    <property type="molecule type" value="Genomic_DNA"/>
</dbReference>
<dbReference type="PRINTS" id="PR00344">
    <property type="entry name" value="BCTRLSENSOR"/>
</dbReference>
<dbReference type="PANTHER" id="PTHR43711:SF31">
    <property type="entry name" value="HISTIDINE KINASE"/>
    <property type="match status" value="1"/>
</dbReference>
<dbReference type="SUPFAM" id="SSF55785">
    <property type="entry name" value="PYP-like sensor domain (PAS domain)"/>
    <property type="match status" value="1"/>
</dbReference>
<gene>
    <name evidence="10" type="ORF">Lmac_2530</name>
</gene>
<dbReference type="InterPro" id="IPR013656">
    <property type="entry name" value="PAS_4"/>
</dbReference>
<dbReference type="InterPro" id="IPR005467">
    <property type="entry name" value="His_kinase_dom"/>
</dbReference>
<evidence type="ECO:0000259" key="9">
    <source>
        <dbReference type="PROSITE" id="PS50113"/>
    </source>
</evidence>